<dbReference type="Gene3D" id="1.10.10.10">
    <property type="entry name" value="Winged helix-like DNA-binding domain superfamily/Winged helix DNA-binding domain"/>
    <property type="match status" value="1"/>
</dbReference>
<comment type="caution">
    <text evidence="5">The sequence shown here is derived from an EMBL/GenBank/DDBJ whole genome shotgun (WGS) entry which is preliminary data.</text>
</comment>
<keyword evidence="1" id="KW-0805">Transcription regulation</keyword>
<protein>
    <submittedName>
        <fullName evidence="5">FadR family transcriptional regulator</fullName>
    </submittedName>
</protein>
<dbReference type="PANTHER" id="PTHR43537:SF24">
    <property type="entry name" value="GLUCONATE OPERON TRANSCRIPTIONAL REPRESSOR"/>
    <property type="match status" value="1"/>
</dbReference>
<keyword evidence="2" id="KW-0238">DNA-binding</keyword>
<evidence type="ECO:0000259" key="4">
    <source>
        <dbReference type="PROSITE" id="PS50949"/>
    </source>
</evidence>
<dbReference type="RefSeq" id="WP_183124217.1">
    <property type="nucleotide sequence ID" value="NZ_JACJHR010000019.1"/>
</dbReference>
<evidence type="ECO:0000256" key="1">
    <source>
        <dbReference type="ARBA" id="ARBA00023015"/>
    </source>
</evidence>
<dbReference type="SUPFAM" id="SSF48008">
    <property type="entry name" value="GntR ligand-binding domain-like"/>
    <property type="match status" value="1"/>
</dbReference>
<dbReference type="PROSITE" id="PS50949">
    <property type="entry name" value="HTH_GNTR"/>
    <property type="match status" value="1"/>
</dbReference>
<dbReference type="AlphaFoldDB" id="A0A8E1VYB4"/>
<gene>
    <name evidence="5" type="ORF">H5411_15585</name>
</gene>
<dbReference type="EMBL" id="JACJHR010000019">
    <property type="protein sequence ID" value="MBB2500542.1"/>
    <property type="molecule type" value="Genomic_DNA"/>
</dbReference>
<feature type="domain" description="HTH gntR-type" evidence="4">
    <location>
        <begin position="14"/>
        <end position="82"/>
    </location>
</feature>
<organism evidence="5 6">
    <name type="scientific">Amycolatopsis echigonensis</name>
    <dbReference type="NCBI Taxonomy" id="2576905"/>
    <lineage>
        <taxon>Bacteria</taxon>
        <taxon>Bacillati</taxon>
        <taxon>Actinomycetota</taxon>
        <taxon>Actinomycetes</taxon>
        <taxon>Pseudonocardiales</taxon>
        <taxon>Pseudonocardiaceae</taxon>
        <taxon>Amycolatopsis</taxon>
    </lineage>
</organism>
<proteinExistence type="predicted"/>
<dbReference type="GO" id="GO:0003700">
    <property type="term" value="F:DNA-binding transcription factor activity"/>
    <property type="evidence" value="ECO:0007669"/>
    <property type="project" value="InterPro"/>
</dbReference>
<keyword evidence="3" id="KW-0804">Transcription</keyword>
<dbReference type="CDD" id="cd07377">
    <property type="entry name" value="WHTH_GntR"/>
    <property type="match status" value="1"/>
</dbReference>
<name>A0A8E1VYB4_9PSEU</name>
<dbReference type="SMART" id="SM00895">
    <property type="entry name" value="FCD"/>
    <property type="match status" value="1"/>
</dbReference>
<accession>A0A8E1VYB4</accession>
<dbReference type="GO" id="GO:0003677">
    <property type="term" value="F:DNA binding"/>
    <property type="evidence" value="ECO:0007669"/>
    <property type="project" value="UniProtKB-KW"/>
</dbReference>
<dbReference type="Gene3D" id="1.20.120.530">
    <property type="entry name" value="GntR ligand-binding domain-like"/>
    <property type="match status" value="1"/>
</dbReference>
<dbReference type="PANTHER" id="PTHR43537">
    <property type="entry name" value="TRANSCRIPTIONAL REGULATOR, GNTR FAMILY"/>
    <property type="match status" value="1"/>
</dbReference>
<dbReference type="SUPFAM" id="SSF46785">
    <property type="entry name" value="Winged helix' DNA-binding domain"/>
    <property type="match status" value="1"/>
</dbReference>
<dbReference type="Proteomes" id="UP000550260">
    <property type="component" value="Unassembled WGS sequence"/>
</dbReference>
<evidence type="ECO:0000256" key="2">
    <source>
        <dbReference type="ARBA" id="ARBA00023125"/>
    </source>
</evidence>
<dbReference type="PRINTS" id="PR00035">
    <property type="entry name" value="HTHGNTR"/>
</dbReference>
<evidence type="ECO:0000313" key="5">
    <source>
        <dbReference type="EMBL" id="MBB2500542.1"/>
    </source>
</evidence>
<evidence type="ECO:0000313" key="6">
    <source>
        <dbReference type="Proteomes" id="UP000550260"/>
    </source>
</evidence>
<dbReference type="Pfam" id="PF00392">
    <property type="entry name" value="GntR"/>
    <property type="match status" value="1"/>
</dbReference>
<dbReference type="InterPro" id="IPR011711">
    <property type="entry name" value="GntR_C"/>
</dbReference>
<dbReference type="InterPro" id="IPR036390">
    <property type="entry name" value="WH_DNA-bd_sf"/>
</dbReference>
<dbReference type="InterPro" id="IPR000524">
    <property type="entry name" value="Tscrpt_reg_HTH_GntR"/>
</dbReference>
<dbReference type="InterPro" id="IPR008920">
    <property type="entry name" value="TF_FadR/GntR_C"/>
</dbReference>
<dbReference type="SMART" id="SM00345">
    <property type="entry name" value="HTH_GNTR"/>
    <property type="match status" value="1"/>
</dbReference>
<dbReference type="Pfam" id="PF07729">
    <property type="entry name" value="FCD"/>
    <property type="match status" value="1"/>
</dbReference>
<reference evidence="5 6" key="1">
    <citation type="submission" date="2020-08" db="EMBL/GenBank/DDBJ databases">
        <title>Amycolatopsis echigonensis JCM 21831.</title>
        <authorList>
            <person name="Tedsree N."/>
            <person name="Kuncharoen N."/>
            <person name="Likhitwitayawuid K."/>
            <person name="Tanasupawat S."/>
        </authorList>
    </citation>
    <scope>NUCLEOTIDE SEQUENCE [LARGE SCALE GENOMIC DNA]</scope>
    <source>
        <strain evidence="5 6">JCM 21831</strain>
    </source>
</reference>
<sequence>MSVTGDPWTPLQQGTVSDLIAERILDAITSEQLKPGDRLPAERDLAARLGTSRPSLREALRSLRERGLVDIRHGSGVFVAEPHDTRALRDAVASEELTLTELFDMREVLEVPATGWAARNQDVALLEKVTEAFRALDRCSRAEKVDWDELRALDSAFHLRIVEAAGNRFLTRTQTVLQDILGRGMQTTLHLPGRLERSRRDHERIHEAVLGADPVAARRAAKAHIDGARRAALLHLHDGLPAGDR</sequence>
<dbReference type="InterPro" id="IPR036388">
    <property type="entry name" value="WH-like_DNA-bd_sf"/>
</dbReference>
<evidence type="ECO:0000256" key="3">
    <source>
        <dbReference type="ARBA" id="ARBA00023163"/>
    </source>
</evidence>